<dbReference type="EMBL" id="UINC01092593">
    <property type="protein sequence ID" value="SVC46307.1"/>
    <property type="molecule type" value="Genomic_DNA"/>
</dbReference>
<accession>A0A382MEY8</accession>
<evidence type="ECO:0000313" key="1">
    <source>
        <dbReference type="EMBL" id="SVC46307.1"/>
    </source>
</evidence>
<name>A0A382MEY8_9ZZZZ</name>
<reference evidence="1" key="1">
    <citation type="submission" date="2018-05" db="EMBL/GenBank/DDBJ databases">
        <authorList>
            <person name="Lanie J.A."/>
            <person name="Ng W.-L."/>
            <person name="Kazmierczak K.M."/>
            <person name="Andrzejewski T.M."/>
            <person name="Davidsen T.M."/>
            <person name="Wayne K.J."/>
            <person name="Tettelin H."/>
            <person name="Glass J.I."/>
            <person name="Rusch D."/>
            <person name="Podicherti R."/>
            <person name="Tsui H.-C.T."/>
            <person name="Winkler M.E."/>
        </authorList>
    </citation>
    <scope>NUCLEOTIDE SEQUENCE</scope>
</reference>
<protein>
    <submittedName>
        <fullName evidence="1">Uncharacterized protein</fullName>
    </submittedName>
</protein>
<dbReference type="AlphaFoldDB" id="A0A382MEY8"/>
<proteinExistence type="predicted"/>
<sequence length="26" mass="3047">MGLKKAKLAIKDKINLLRYNRESKSK</sequence>
<gene>
    <name evidence="1" type="ORF">METZ01_LOCUS299161</name>
</gene>
<organism evidence="1">
    <name type="scientific">marine metagenome</name>
    <dbReference type="NCBI Taxonomy" id="408172"/>
    <lineage>
        <taxon>unclassified sequences</taxon>
        <taxon>metagenomes</taxon>
        <taxon>ecological metagenomes</taxon>
    </lineage>
</organism>